<dbReference type="Proteomes" id="UP000036681">
    <property type="component" value="Unplaced"/>
</dbReference>
<proteinExistence type="predicted"/>
<reference evidence="2" key="1">
    <citation type="submission" date="2017-02" db="UniProtKB">
        <authorList>
            <consortium name="WormBaseParasite"/>
        </authorList>
    </citation>
    <scope>IDENTIFICATION</scope>
</reference>
<accession>A0A0M3IPU4</accession>
<evidence type="ECO:0000313" key="1">
    <source>
        <dbReference type="Proteomes" id="UP000036681"/>
    </source>
</evidence>
<dbReference type="AlphaFoldDB" id="A0A0M3IPU4"/>
<protein>
    <submittedName>
        <fullName evidence="2">Secreted protein</fullName>
    </submittedName>
</protein>
<sequence>MHTCIPALVSQRMTTQHAVTTLFVRGFMFSIRRQVADCLLRVICHKSTTAYILLHRIRGKRLTVKEEFYFRPTFNQSPLANVCNTNFM</sequence>
<name>A0A0M3IPU4_ASCLU</name>
<dbReference type="WBParaSite" id="ALUE_0002077201-mRNA-1">
    <property type="protein sequence ID" value="ALUE_0002077201-mRNA-1"/>
    <property type="gene ID" value="ALUE_0002077201"/>
</dbReference>
<keyword evidence="1" id="KW-1185">Reference proteome</keyword>
<organism evidence="1 2">
    <name type="scientific">Ascaris lumbricoides</name>
    <name type="common">Giant roundworm</name>
    <dbReference type="NCBI Taxonomy" id="6252"/>
    <lineage>
        <taxon>Eukaryota</taxon>
        <taxon>Metazoa</taxon>
        <taxon>Ecdysozoa</taxon>
        <taxon>Nematoda</taxon>
        <taxon>Chromadorea</taxon>
        <taxon>Rhabditida</taxon>
        <taxon>Spirurina</taxon>
        <taxon>Ascaridomorpha</taxon>
        <taxon>Ascaridoidea</taxon>
        <taxon>Ascarididae</taxon>
        <taxon>Ascaris</taxon>
    </lineage>
</organism>
<evidence type="ECO:0000313" key="2">
    <source>
        <dbReference type="WBParaSite" id="ALUE_0002077201-mRNA-1"/>
    </source>
</evidence>